<keyword evidence="13" id="KW-1185">Reference proteome</keyword>
<feature type="compositionally biased region" description="Polar residues" evidence="10">
    <location>
        <begin position="446"/>
        <end position="457"/>
    </location>
</feature>
<accession>A0A8C5CR17</accession>
<dbReference type="OrthoDB" id="8921675at2759"/>
<evidence type="ECO:0000313" key="13">
    <source>
        <dbReference type="Proteomes" id="UP000694546"/>
    </source>
</evidence>
<feature type="compositionally biased region" description="Low complexity" evidence="10">
    <location>
        <begin position="47"/>
        <end position="76"/>
    </location>
</feature>
<sequence>MSTTGVCPYCGKTFKRLKGHLPHCKAKELSEPSQTQHDRTASKETLSKPPTSSTATSFSSDKATKSTPSKESPTKSLLSTKNDKDSRLDSLPPSTPLKTEYNQSLLLMPSPVRSPAPSVSQPTSSKKKTQSLAHQNKMAALTSSISPSAPLPSPSKPSNTSSALKQTATSKQVTKGPLKQAQSKPQPIQSDKPPAAFRPLADTVNSAALLSTRRQEAGEKHPARLAPETHLRGASKTKEMSGRSPLTTQMSGPSNERIPLDGVPGTAQSPTEFWEDGGLQNVDRAHSRATLQNVKDTLRRSKGIGQPGKLSLLDHIQSPLTTRDWQPVETKVRGPLDVSQDQTGIQAPLGNANGIGPLLTSTSPSNQLPDTSPQGRQLSPVERLAAFPPEKEVFIPAGTTYLSPPALQGPALQSSPPSTAGLIQRYEMALLPTSSSVTRPVEATQARANSSAPTQCPSGPLNLSVDKESGGVTGRIRTKDPEVIIRNLKLKNAIEGNLAGRRLGQVRLGELPLWLAINAPSRPRGAVEALHRGWRWYYRRYIDVRKGGIGGVSMLLAGYCVLSYVWSYPHIKSDRWRKYH</sequence>
<feature type="region of interest" description="Disordered" evidence="10">
    <location>
        <begin position="21"/>
        <end position="258"/>
    </location>
</feature>
<evidence type="ECO:0008006" key="14">
    <source>
        <dbReference type="Google" id="ProtNLM"/>
    </source>
</evidence>
<feature type="region of interest" description="Disordered" evidence="10">
    <location>
        <begin position="446"/>
        <end position="472"/>
    </location>
</feature>
<evidence type="ECO:0000256" key="1">
    <source>
        <dbReference type="ARBA" id="ARBA00004325"/>
    </source>
</evidence>
<feature type="compositionally biased region" description="Polar residues" evidence="10">
    <location>
        <begin position="96"/>
        <end position="105"/>
    </location>
</feature>
<dbReference type="Ensembl" id="ENSGMOT00000025157.1">
    <property type="protein sequence ID" value="ENSGMOP00000065855.1"/>
    <property type="gene ID" value="ENSGMOG00000025020.1"/>
</dbReference>
<feature type="compositionally biased region" description="Polar residues" evidence="10">
    <location>
        <begin position="359"/>
        <end position="377"/>
    </location>
</feature>
<evidence type="ECO:0000256" key="10">
    <source>
        <dbReference type="SAM" id="MobiDB-lite"/>
    </source>
</evidence>
<dbReference type="Proteomes" id="UP000694546">
    <property type="component" value="Chromosome 18"/>
</dbReference>
<keyword evidence="6" id="KW-0406">Ion transport</keyword>
<comment type="subcellular location">
    <subcellularLocation>
        <location evidence="1">Mitochondrion membrane</location>
    </subcellularLocation>
</comment>
<evidence type="ECO:0000256" key="6">
    <source>
        <dbReference type="ARBA" id="ARBA00023065"/>
    </source>
</evidence>
<keyword evidence="5" id="KW-0375">Hydrogen ion transport</keyword>
<keyword evidence="11" id="KW-0812">Transmembrane</keyword>
<proteinExistence type="inferred from homology"/>
<reference evidence="12" key="1">
    <citation type="submission" date="2025-08" db="UniProtKB">
        <authorList>
            <consortium name="Ensembl"/>
        </authorList>
    </citation>
    <scope>IDENTIFICATION</scope>
</reference>
<keyword evidence="4" id="KW-0138">CF(0)</keyword>
<dbReference type="GeneTree" id="ENSGT00940000167489"/>
<feature type="compositionally biased region" description="Polar residues" evidence="10">
    <location>
        <begin position="159"/>
        <end position="173"/>
    </location>
</feature>
<keyword evidence="11" id="KW-1133">Transmembrane helix</keyword>
<evidence type="ECO:0000256" key="11">
    <source>
        <dbReference type="SAM" id="Phobius"/>
    </source>
</evidence>
<dbReference type="PANTHER" id="PTHR13080:SF13">
    <property type="entry name" value="ATP SYNTHASE SUBUNIT F, MITOCHONDRIAL"/>
    <property type="match status" value="1"/>
</dbReference>
<feature type="compositionally biased region" description="Polar residues" evidence="10">
    <location>
        <begin position="180"/>
        <end position="189"/>
    </location>
</feature>
<dbReference type="GO" id="GO:0031966">
    <property type="term" value="C:mitochondrial membrane"/>
    <property type="evidence" value="ECO:0007669"/>
    <property type="project" value="UniProtKB-SubCell"/>
</dbReference>
<dbReference type="OMA" id="VHTGWIR"/>
<evidence type="ECO:0000256" key="9">
    <source>
        <dbReference type="ARBA" id="ARBA00023310"/>
    </source>
</evidence>
<evidence type="ECO:0000256" key="5">
    <source>
        <dbReference type="ARBA" id="ARBA00022781"/>
    </source>
</evidence>
<evidence type="ECO:0000256" key="8">
    <source>
        <dbReference type="ARBA" id="ARBA00023136"/>
    </source>
</evidence>
<dbReference type="AlphaFoldDB" id="A0A8C5CR17"/>
<organism evidence="12 13">
    <name type="scientific">Gadus morhua</name>
    <name type="common">Atlantic cod</name>
    <dbReference type="NCBI Taxonomy" id="8049"/>
    <lineage>
        <taxon>Eukaryota</taxon>
        <taxon>Metazoa</taxon>
        <taxon>Chordata</taxon>
        <taxon>Craniata</taxon>
        <taxon>Vertebrata</taxon>
        <taxon>Euteleostomi</taxon>
        <taxon>Actinopterygii</taxon>
        <taxon>Neopterygii</taxon>
        <taxon>Teleostei</taxon>
        <taxon>Neoteleostei</taxon>
        <taxon>Acanthomorphata</taxon>
        <taxon>Zeiogadaria</taxon>
        <taxon>Gadariae</taxon>
        <taxon>Gadiformes</taxon>
        <taxon>Gadoidei</taxon>
        <taxon>Gadidae</taxon>
        <taxon>Gadus</taxon>
    </lineage>
</organism>
<name>A0A8C5CR17_GADMO</name>
<protein>
    <recommendedName>
        <fullName evidence="14">ATP synthase subunit f, mitochondrial</fullName>
    </recommendedName>
</protein>
<feature type="compositionally biased region" description="Basic and acidic residues" evidence="10">
    <location>
        <begin position="213"/>
        <end position="241"/>
    </location>
</feature>
<dbReference type="PANTHER" id="PTHR13080">
    <property type="entry name" value="ATP SYNTHASE F CHAIN, MITOCHONDRIAL-RELATED"/>
    <property type="match status" value="1"/>
</dbReference>
<feature type="compositionally biased region" description="Polar residues" evidence="10">
    <location>
        <begin position="244"/>
        <end position="254"/>
    </location>
</feature>
<reference evidence="12" key="2">
    <citation type="submission" date="2025-09" db="UniProtKB">
        <authorList>
            <consortium name="Ensembl"/>
        </authorList>
    </citation>
    <scope>IDENTIFICATION</scope>
</reference>
<dbReference type="GO" id="GO:0045259">
    <property type="term" value="C:proton-transporting ATP synthase complex"/>
    <property type="evidence" value="ECO:0007669"/>
    <property type="project" value="UniProtKB-KW"/>
</dbReference>
<feature type="compositionally biased region" description="Basic and acidic residues" evidence="10">
    <location>
        <begin position="25"/>
        <end position="46"/>
    </location>
</feature>
<dbReference type="GO" id="GO:0042776">
    <property type="term" value="P:proton motive force-driven mitochondrial ATP synthesis"/>
    <property type="evidence" value="ECO:0007669"/>
    <property type="project" value="TreeGrafter"/>
</dbReference>
<gene>
    <name evidence="12" type="primary">si:dkey-21c1.4</name>
</gene>
<evidence type="ECO:0000256" key="2">
    <source>
        <dbReference type="ARBA" id="ARBA00005895"/>
    </source>
</evidence>
<keyword evidence="3" id="KW-0813">Transport</keyword>
<dbReference type="InterPro" id="IPR019344">
    <property type="entry name" value="F1F0-ATPsyn_F_prd"/>
</dbReference>
<evidence type="ECO:0000256" key="3">
    <source>
        <dbReference type="ARBA" id="ARBA00022448"/>
    </source>
</evidence>
<evidence type="ECO:0000313" key="12">
    <source>
        <dbReference type="Ensembl" id="ENSGMOP00000065855.1"/>
    </source>
</evidence>
<feature type="transmembrane region" description="Helical" evidence="11">
    <location>
        <begin position="548"/>
        <end position="568"/>
    </location>
</feature>
<comment type="similarity">
    <text evidence="2">Belongs to the ATPase F chain family.</text>
</comment>
<keyword evidence="9" id="KW-0066">ATP synthesis</keyword>
<keyword evidence="7" id="KW-0496">Mitochondrion</keyword>
<keyword evidence="8 11" id="KW-0472">Membrane</keyword>
<feature type="compositionally biased region" description="Low complexity" evidence="10">
    <location>
        <begin position="109"/>
        <end position="124"/>
    </location>
</feature>
<evidence type="ECO:0000256" key="4">
    <source>
        <dbReference type="ARBA" id="ARBA00022547"/>
    </source>
</evidence>
<dbReference type="GO" id="GO:0046933">
    <property type="term" value="F:proton-transporting ATP synthase activity, rotational mechanism"/>
    <property type="evidence" value="ECO:0007669"/>
    <property type="project" value="TreeGrafter"/>
</dbReference>
<feature type="region of interest" description="Disordered" evidence="10">
    <location>
        <begin position="344"/>
        <end position="377"/>
    </location>
</feature>
<evidence type="ECO:0000256" key="7">
    <source>
        <dbReference type="ARBA" id="ARBA00023128"/>
    </source>
</evidence>